<accession>A0A2U1AX16</accession>
<protein>
    <recommendedName>
        <fullName evidence="6">DUF4384 domain-containing protein</fullName>
    </recommendedName>
</protein>
<reference evidence="3 4" key="1">
    <citation type="submission" date="2018-04" db="EMBL/GenBank/DDBJ databases">
        <title>Genomic Encyclopedia of Type Strains, Phase IV (KMG-IV): sequencing the most valuable type-strain genomes for metagenomic binning, comparative biology and taxonomic classification.</title>
        <authorList>
            <person name="Goeker M."/>
        </authorList>
    </citation>
    <scope>NUCLEOTIDE SEQUENCE [LARGE SCALE GENOMIC DNA]</scope>
    <source>
        <strain evidence="3 4">DSM 14823</strain>
    </source>
</reference>
<dbReference type="EMBL" id="JABAEW010000005">
    <property type="protein sequence ID" value="NMD85810.1"/>
    <property type="molecule type" value="Genomic_DNA"/>
</dbReference>
<evidence type="ECO:0000313" key="3">
    <source>
        <dbReference type="EMBL" id="PVY40975.1"/>
    </source>
</evidence>
<keyword evidence="1" id="KW-0732">Signal</keyword>
<gene>
    <name evidence="3" type="ORF">C8D82_11526</name>
    <name evidence="2" type="ORF">HF882_04350</name>
</gene>
<name>A0A2U1AX16_9BACT</name>
<dbReference type="GeneID" id="78295485"/>
<evidence type="ECO:0000313" key="4">
    <source>
        <dbReference type="Proteomes" id="UP000245959"/>
    </source>
</evidence>
<feature type="chain" id="PRO_5036323645" description="DUF4384 domain-containing protein" evidence="1">
    <location>
        <begin position="26"/>
        <end position="371"/>
    </location>
</feature>
<dbReference type="RefSeq" id="WP_133245148.1">
    <property type="nucleotide sequence ID" value="NZ_CABMMC010000002.1"/>
</dbReference>
<evidence type="ECO:0000313" key="2">
    <source>
        <dbReference type="EMBL" id="NMD85810.1"/>
    </source>
</evidence>
<comment type="caution">
    <text evidence="3">The sequence shown here is derived from an EMBL/GenBank/DDBJ whole genome shotgun (WGS) entry which is preliminary data.</text>
</comment>
<feature type="signal peptide" evidence="1">
    <location>
        <begin position="1"/>
        <end position="25"/>
    </location>
</feature>
<evidence type="ECO:0000256" key="1">
    <source>
        <dbReference type="SAM" id="SignalP"/>
    </source>
</evidence>
<keyword evidence="4" id="KW-1185">Reference proteome</keyword>
<dbReference type="EMBL" id="QEKH01000015">
    <property type="protein sequence ID" value="PVY40975.1"/>
    <property type="molecule type" value="Genomic_DNA"/>
</dbReference>
<dbReference type="AlphaFoldDB" id="A0A2U1AX16"/>
<dbReference type="OrthoDB" id="192273at2"/>
<reference evidence="2 5" key="2">
    <citation type="submission" date="2020-04" db="EMBL/GenBank/DDBJ databases">
        <authorList>
            <person name="Hitch T.C.A."/>
            <person name="Wylensek D."/>
            <person name="Clavel T."/>
        </authorList>
    </citation>
    <scope>NUCLEOTIDE SEQUENCE [LARGE SCALE GENOMIC DNA]</scope>
    <source>
        <strain evidence="2 5">COR2-253-APC-1A</strain>
    </source>
</reference>
<organism evidence="3 4">
    <name type="scientific">Victivallis vadensis</name>
    <dbReference type="NCBI Taxonomy" id="172901"/>
    <lineage>
        <taxon>Bacteria</taxon>
        <taxon>Pseudomonadati</taxon>
        <taxon>Lentisphaerota</taxon>
        <taxon>Lentisphaeria</taxon>
        <taxon>Victivallales</taxon>
        <taxon>Victivallaceae</taxon>
        <taxon>Victivallis</taxon>
    </lineage>
</organism>
<evidence type="ECO:0000313" key="5">
    <source>
        <dbReference type="Proteomes" id="UP000576225"/>
    </source>
</evidence>
<evidence type="ECO:0008006" key="6">
    <source>
        <dbReference type="Google" id="ProtNLM"/>
    </source>
</evidence>
<dbReference type="Proteomes" id="UP000576225">
    <property type="component" value="Unassembled WGS sequence"/>
</dbReference>
<proteinExistence type="predicted"/>
<sequence length="371" mass="41216">MMLRSNMFRRFGFLLALGGPMFCSAGESPERQIREMNQFQEYVLAQGEVYKIYVKKDDGVTTVTFPSAISKIAGVNVSTDGSTDFQISAQPGGYYFNLAALKEGAAGTLTVVFNRKTYILYLVQDNAKAFAAVNFTGGSGGGPEAVGRSGGVTPARLLSLIDMAKAYDLLMQRYPTELRDTKRSTARAVFQFEKFRLELLEVIRFHHEDTLVFKVLLHNDTDEEILYDKFSFSVQAGNRTYPMSAADATGVMPPQSATYAFFTVTGTPEGRRNNLAPDNDFKVGVTAQYMETAPLTVVPEQPDRAEAKMDRHLEKLTDSVEKLLVQQAVPAPAAEPAEEENAGKLPETPEKIEWWDFSEFPSNLAFLINWM</sequence>
<dbReference type="Proteomes" id="UP000245959">
    <property type="component" value="Unassembled WGS sequence"/>
</dbReference>